<dbReference type="InterPro" id="IPR050491">
    <property type="entry name" value="AmpC-like"/>
</dbReference>
<feature type="chain" id="PRO_5040865206" evidence="3">
    <location>
        <begin position="21"/>
        <end position="358"/>
    </location>
</feature>
<dbReference type="InterPro" id="IPR001466">
    <property type="entry name" value="Beta-lactam-related"/>
</dbReference>
<evidence type="ECO:0000256" key="2">
    <source>
        <dbReference type="ARBA" id="ARBA00023136"/>
    </source>
</evidence>
<dbReference type="Proteomes" id="UP001151079">
    <property type="component" value="Unassembled WGS sequence"/>
</dbReference>
<dbReference type="EMBL" id="JAOZEW010000004">
    <property type="protein sequence ID" value="MCV9927196.1"/>
    <property type="molecule type" value="Genomic_DNA"/>
</dbReference>
<organism evidence="5 6">
    <name type="scientific">Flavobacterium shii</name>
    <dbReference type="NCBI Taxonomy" id="2987687"/>
    <lineage>
        <taxon>Bacteria</taxon>
        <taxon>Pseudomonadati</taxon>
        <taxon>Bacteroidota</taxon>
        <taxon>Flavobacteriia</taxon>
        <taxon>Flavobacteriales</taxon>
        <taxon>Flavobacteriaceae</taxon>
        <taxon>Flavobacterium</taxon>
    </lineage>
</organism>
<accession>A0A9X2ZA34</accession>
<evidence type="ECO:0000256" key="3">
    <source>
        <dbReference type="SAM" id="SignalP"/>
    </source>
</evidence>
<keyword evidence="2" id="KW-0472">Membrane</keyword>
<dbReference type="Pfam" id="PF00144">
    <property type="entry name" value="Beta-lactamase"/>
    <property type="match status" value="1"/>
</dbReference>
<sequence length="358" mass="41272">MKKTFFYSFLILLISNFSYGQTIEKFADSIREVYKIPELNYAIISSEKIIEVKALGSKKINSDLKAELTDKFRIGSNTKTVSSYIATTLVKQGKIKWDTKFFDLYPELKTKSNPAYYDLTLQDFITFRANIIGWSYGNETPTKEEIKGNEQKQRYEFVSWILQQKPVEEKQEVYWSNPSYVAAGLMLEKVTGKDYKTLVAELGKSLDIKFEFGQPNYKDKNQTWGHNEELHPEESADNYKLNWLSSAGNINVSLPDYAKFIQLQLKGLLGKSNVLSADEFNYMHYGLPEFAFGWESFIDKNNGLKYSFHKGTPGTFLTDIYICKDTNKAFILFANVQSENADKGLNILFEELNKRYGK</sequence>
<protein>
    <submittedName>
        <fullName evidence="5">Beta-lactamase family protein</fullName>
    </submittedName>
</protein>
<keyword evidence="3" id="KW-0732">Signal</keyword>
<dbReference type="PANTHER" id="PTHR46825">
    <property type="entry name" value="D-ALANYL-D-ALANINE-CARBOXYPEPTIDASE/ENDOPEPTIDASE AMPH"/>
    <property type="match status" value="1"/>
</dbReference>
<proteinExistence type="predicted"/>
<evidence type="ECO:0000256" key="1">
    <source>
        <dbReference type="ARBA" id="ARBA00004370"/>
    </source>
</evidence>
<gene>
    <name evidence="5" type="ORF">OIU83_06010</name>
</gene>
<dbReference type="InterPro" id="IPR012338">
    <property type="entry name" value="Beta-lactam/transpept-like"/>
</dbReference>
<dbReference type="SUPFAM" id="SSF56601">
    <property type="entry name" value="beta-lactamase/transpeptidase-like"/>
    <property type="match status" value="1"/>
</dbReference>
<keyword evidence="6" id="KW-1185">Reference proteome</keyword>
<dbReference type="GO" id="GO:0016020">
    <property type="term" value="C:membrane"/>
    <property type="evidence" value="ECO:0007669"/>
    <property type="project" value="UniProtKB-SubCell"/>
</dbReference>
<dbReference type="PANTHER" id="PTHR46825:SF11">
    <property type="entry name" value="PENICILLIN-BINDING PROTEIN 4"/>
    <property type="match status" value="1"/>
</dbReference>
<evidence type="ECO:0000313" key="5">
    <source>
        <dbReference type="EMBL" id="MCV9927196.1"/>
    </source>
</evidence>
<feature type="signal peptide" evidence="3">
    <location>
        <begin position="1"/>
        <end position="20"/>
    </location>
</feature>
<dbReference type="Gene3D" id="3.40.710.10">
    <property type="entry name" value="DD-peptidase/beta-lactamase superfamily"/>
    <property type="match status" value="1"/>
</dbReference>
<comment type="subcellular location">
    <subcellularLocation>
        <location evidence="1">Membrane</location>
    </subcellularLocation>
</comment>
<comment type="caution">
    <text evidence="5">The sequence shown here is derived from an EMBL/GenBank/DDBJ whole genome shotgun (WGS) entry which is preliminary data.</text>
</comment>
<dbReference type="AlphaFoldDB" id="A0A9X2ZA34"/>
<reference evidence="5" key="1">
    <citation type="submission" date="2022-10" db="EMBL/GenBank/DDBJ databases">
        <title>Two novel species of Flavobacterium.</title>
        <authorList>
            <person name="Liu Q."/>
            <person name="Xin Y.-H."/>
        </authorList>
    </citation>
    <scope>NUCLEOTIDE SEQUENCE</scope>
    <source>
        <strain evidence="5">LS1R49</strain>
    </source>
</reference>
<name>A0A9X2ZA34_9FLAO</name>
<evidence type="ECO:0000259" key="4">
    <source>
        <dbReference type="Pfam" id="PF00144"/>
    </source>
</evidence>
<evidence type="ECO:0000313" key="6">
    <source>
        <dbReference type="Proteomes" id="UP001151079"/>
    </source>
</evidence>
<feature type="domain" description="Beta-lactamase-related" evidence="4">
    <location>
        <begin position="30"/>
        <end position="344"/>
    </location>
</feature>
<dbReference type="RefSeq" id="WP_264205370.1">
    <property type="nucleotide sequence ID" value="NZ_JAOZEW010000004.1"/>
</dbReference>